<comment type="caution">
    <text evidence="2">The sequence shown here is derived from an EMBL/GenBank/DDBJ whole genome shotgun (WGS) entry which is preliminary data.</text>
</comment>
<dbReference type="SUPFAM" id="SSF53474">
    <property type="entry name" value="alpha/beta-Hydrolases"/>
    <property type="match status" value="1"/>
</dbReference>
<dbReference type="EMBL" id="SGXA01000002">
    <property type="protein sequence ID" value="RZS70930.1"/>
    <property type="molecule type" value="Genomic_DNA"/>
</dbReference>
<organism evidence="2 3">
    <name type="scientific">Pseudobacter ginsenosidimutans</name>
    <dbReference type="NCBI Taxonomy" id="661488"/>
    <lineage>
        <taxon>Bacteria</taxon>
        <taxon>Pseudomonadati</taxon>
        <taxon>Bacteroidota</taxon>
        <taxon>Chitinophagia</taxon>
        <taxon>Chitinophagales</taxon>
        <taxon>Chitinophagaceae</taxon>
        <taxon>Pseudobacter</taxon>
    </lineage>
</organism>
<dbReference type="Proteomes" id="UP000293874">
    <property type="component" value="Unassembled WGS sequence"/>
</dbReference>
<dbReference type="PANTHER" id="PTHR43265">
    <property type="entry name" value="ESTERASE ESTD"/>
    <property type="match status" value="1"/>
</dbReference>
<evidence type="ECO:0000313" key="2">
    <source>
        <dbReference type="EMBL" id="RZS70930.1"/>
    </source>
</evidence>
<name>A0A4Q7MV30_9BACT</name>
<evidence type="ECO:0000313" key="3">
    <source>
        <dbReference type="Proteomes" id="UP000293874"/>
    </source>
</evidence>
<feature type="domain" description="Serine aminopeptidase S33" evidence="1">
    <location>
        <begin position="79"/>
        <end position="171"/>
    </location>
</feature>
<protein>
    <recommendedName>
        <fullName evidence="1">Serine aminopeptidase S33 domain-containing protein</fullName>
    </recommendedName>
</protein>
<dbReference type="InterPro" id="IPR022742">
    <property type="entry name" value="Hydrolase_4"/>
</dbReference>
<dbReference type="GO" id="GO:0052689">
    <property type="term" value="F:carboxylic ester hydrolase activity"/>
    <property type="evidence" value="ECO:0007669"/>
    <property type="project" value="TreeGrafter"/>
</dbReference>
<dbReference type="InterPro" id="IPR053145">
    <property type="entry name" value="AB_hydrolase_Est10"/>
</dbReference>
<dbReference type="AlphaFoldDB" id="A0A4Q7MV30"/>
<accession>A0A4Q7MV30</accession>
<dbReference type="InterPro" id="IPR029058">
    <property type="entry name" value="AB_hydrolase_fold"/>
</dbReference>
<dbReference type="RefSeq" id="WP_130541475.1">
    <property type="nucleotide sequence ID" value="NZ_CP042431.1"/>
</dbReference>
<dbReference type="Gene3D" id="3.40.50.1820">
    <property type="entry name" value="alpha/beta hydrolase"/>
    <property type="match status" value="1"/>
</dbReference>
<dbReference type="Pfam" id="PF12146">
    <property type="entry name" value="Hydrolase_4"/>
    <property type="match status" value="1"/>
</dbReference>
<evidence type="ECO:0000259" key="1">
    <source>
        <dbReference type="Pfam" id="PF12146"/>
    </source>
</evidence>
<reference evidence="2 3" key="1">
    <citation type="submission" date="2019-02" db="EMBL/GenBank/DDBJ databases">
        <title>Genomic Encyclopedia of Type Strains, Phase IV (KMG-IV): sequencing the most valuable type-strain genomes for metagenomic binning, comparative biology and taxonomic classification.</title>
        <authorList>
            <person name="Goeker M."/>
        </authorList>
    </citation>
    <scope>NUCLEOTIDE SEQUENCE [LARGE SCALE GENOMIC DNA]</scope>
    <source>
        <strain evidence="2 3">DSM 18116</strain>
    </source>
</reference>
<dbReference type="PANTHER" id="PTHR43265:SF1">
    <property type="entry name" value="ESTERASE ESTD"/>
    <property type="match status" value="1"/>
</dbReference>
<sequence length="329" mass="35889">MKLSCYFVTGFLFVFSVFPAKSQEKDSVVLKTTTGDIYGTLNVPVAKGPVPVALFIAGSGPTDRDGNNPMMKNNSLKFLGDTLNSLGIATLRYDKRGIAASKNAMKIETDIRFNMLVEDATDLIRMLKADKRFSKVIVVGHSEGSTIGLKAAAQGGADAMVSIAGPGQSADKVLRRQLDASLDPAKAASEQAAEQMRNMREMANKFIDTLSKGDTLHNPPASMNSLFRPSVQPYLISWFKYDPQQLIKQLKVPVLIIQGNTDLQVTEADAMMLLKANPEAKVLIIDRMNHVLKHSEAEQRANHATYINPDLPVVPDLVTAIVDFVKGLK</sequence>
<gene>
    <name evidence="2" type="ORF">EV199_2829</name>
</gene>
<proteinExistence type="predicted"/>
<keyword evidence="3" id="KW-1185">Reference proteome</keyword>
<dbReference type="OrthoDB" id="9809549at2"/>